<gene>
    <name evidence="3" type="ORF">Taro_018183</name>
</gene>
<evidence type="ECO:0000313" key="4">
    <source>
        <dbReference type="Proteomes" id="UP000652761"/>
    </source>
</evidence>
<proteinExistence type="predicted"/>
<organism evidence="3 4">
    <name type="scientific">Colocasia esculenta</name>
    <name type="common">Wild taro</name>
    <name type="synonym">Arum esculentum</name>
    <dbReference type="NCBI Taxonomy" id="4460"/>
    <lineage>
        <taxon>Eukaryota</taxon>
        <taxon>Viridiplantae</taxon>
        <taxon>Streptophyta</taxon>
        <taxon>Embryophyta</taxon>
        <taxon>Tracheophyta</taxon>
        <taxon>Spermatophyta</taxon>
        <taxon>Magnoliopsida</taxon>
        <taxon>Liliopsida</taxon>
        <taxon>Araceae</taxon>
        <taxon>Aroideae</taxon>
        <taxon>Colocasieae</taxon>
        <taxon>Colocasia</taxon>
    </lineage>
</organism>
<dbReference type="Pfam" id="PF25089">
    <property type="entry name" value="DUF7804"/>
    <property type="match status" value="1"/>
</dbReference>
<dbReference type="Proteomes" id="UP000652761">
    <property type="component" value="Unassembled WGS sequence"/>
</dbReference>
<dbReference type="PANTHER" id="PTHR35127">
    <property type="entry name" value="OS03G0736900 PROTEIN"/>
    <property type="match status" value="1"/>
</dbReference>
<dbReference type="InterPro" id="IPR056706">
    <property type="entry name" value="DUF7804"/>
</dbReference>
<comment type="caution">
    <text evidence="3">The sequence shown here is derived from an EMBL/GenBank/DDBJ whole genome shotgun (WGS) entry which is preliminary data.</text>
</comment>
<dbReference type="OrthoDB" id="2013011at2759"/>
<keyword evidence="4" id="KW-1185">Reference proteome</keyword>
<reference evidence="3" key="1">
    <citation type="submission" date="2017-07" db="EMBL/GenBank/DDBJ databases">
        <title>Taro Niue Genome Assembly and Annotation.</title>
        <authorList>
            <person name="Atibalentja N."/>
            <person name="Keating K."/>
            <person name="Fields C.J."/>
        </authorList>
    </citation>
    <scope>NUCLEOTIDE SEQUENCE</scope>
    <source>
        <strain evidence="3">Niue_2</strain>
        <tissue evidence="3">Leaf</tissue>
    </source>
</reference>
<feature type="region of interest" description="Disordered" evidence="1">
    <location>
        <begin position="89"/>
        <end position="109"/>
    </location>
</feature>
<dbReference type="PANTHER" id="PTHR35127:SF1">
    <property type="entry name" value="GENOME ASSEMBLY, CHROMOSOME: A10"/>
    <property type="match status" value="1"/>
</dbReference>
<dbReference type="EMBL" id="NMUH01000841">
    <property type="protein sequence ID" value="MQL85650.1"/>
    <property type="molecule type" value="Genomic_DNA"/>
</dbReference>
<evidence type="ECO:0000259" key="2">
    <source>
        <dbReference type="Pfam" id="PF25089"/>
    </source>
</evidence>
<name>A0A843UVE7_COLES</name>
<accession>A0A843UVE7</accession>
<dbReference type="AlphaFoldDB" id="A0A843UVE7"/>
<sequence>MALRLWCGGGGTSLFVENRSAARLRPIRPSLLVVPKIRRSEGAILPATTISAQPRAVVCRCSTIHVDHDHARDERGPLALVRPCRRHELHDDDDNEEAGKKRGGGTASEKMDQWMQECIVEIVRNIGEAPFLVYVFCNNDGSASGGGEGVGAALKLVMEAADPENWLAIRSRWDRGVASPPGGVILVEELQIRGDDDDGGTTRAREGRNTTLGGGKPGDHGAAAEASKTWGVLVQGWGGVDCAACYILSTCRVRSVFGFCTHFCLTRARCFEDTADVQLKKLWLVGGGTHRHCHRQ</sequence>
<feature type="region of interest" description="Disordered" evidence="1">
    <location>
        <begin position="195"/>
        <end position="223"/>
    </location>
</feature>
<feature type="domain" description="DUF7804" evidence="2">
    <location>
        <begin position="107"/>
        <end position="194"/>
    </location>
</feature>
<protein>
    <recommendedName>
        <fullName evidence="2">DUF7804 domain-containing protein</fullName>
    </recommendedName>
</protein>
<evidence type="ECO:0000313" key="3">
    <source>
        <dbReference type="EMBL" id="MQL85650.1"/>
    </source>
</evidence>
<evidence type="ECO:0000256" key="1">
    <source>
        <dbReference type="SAM" id="MobiDB-lite"/>
    </source>
</evidence>